<evidence type="ECO:0000256" key="8">
    <source>
        <dbReference type="ARBA" id="ARBA00023065"/>
    </source>
</evidence>
<dbReference type="GO" id="GO:0045259">
    <property type="term" value="C:proton-transporting ATP synthase complex"/>
    <property type="evidence" value="ECO:0007669"/>
    <property type="project" value="UniProtKB-KW"/>
</dbReference>
<dbReference type="AlphaFoldDB" id="A0A1F5QA26"/>
<evidence type="ECO:0000256" key="5">
    <source>
        <dbReference type="ARBA" id="ARBA00022692"/>
    </source>
</evidence>
<feature type="coiled-coil region" evidence="15">
    <location>
        <begin position="124"/>
        <end position="155"/>
    </location>
</feature>
<dbReference type="GO" id="GO:0005886">
    <property type="term" value="C:plasma membrane"/>
    <property type="evidence" value="ECO:0007669"/>
    <property type="project" value="UniProtKB-SubCell"/>
</dbReference>
<dbReference type="CDD" id="cd06503">
    <property type="entry name" value="ATP-synt_Fo_b"/>
    <property type="match status" value="1"/>
</dbReference>
<keyword evidence="2 13" id="KW-0813">Transport</keyword>
<dbReference type="HAMAP" id="MF_01398">
    <property type="entry name" value="ATP_synth_b_bprime"/>
    <property type="match status" value="1"/>
</dbReference>
<evidence type="ECO:0000256" key="7">
    <source>
        <dbReference type="ARBA" id="ARBA00022989"/>
    </source>
</evidence>
<dbReference type="InterPro" id="IPR050059">
    <property type="entry name" value="ATP_synthase_B_chain"/>
</dbReference>
<evidence type="ECO:0000256" key="15">
    <source>
        <dbReference type="SAM" id="Coils"/>
    </source>
</evidence>
<name>A0A1F5QA26_9BACT</name>
<evidence type="ECO:0000256" key="6">
    <source>
        <dbReference type="ARBA" id="ARBA00022781"/>
    </source>
</evidence>
<keyword evidence="5 13" id="KW-0812">Transmembrane</keyword>
<evidence type="ECO:0000256" key="10">
    <source>
        <dbReference type="ARBA" id="ARBA00023310"/>
    </source>
</evidence>
<comment type="function">
    <text evidence="11 13">F(1)F(0) ATP synthase produces ATP from ADP in the presence of a proton or sodium gradient. F-type ATPases consist of two structural domains, F(1) containing the extramembraneous catalytic core and F(0) containing the membrane proton channel, linked together by a central stalk and a peripheral stalk. During catalysis, ATP synthesis in the catalytic domain of F(1) is coupled via a rotary mechanism of the central stalk subunits to proton translocation.</text>
</comment>
<dbReference type="GO" id="GO:0046961">
    <property type="term" value="F:proton-transporting ATPase activity, rotational mechanism"/>
    <property type="evidence" value="ECO:0007669"/>
    <property type="project" value="TreeGrafter"/>
</dbReference>
<sequence>MDIHYLITLVTEAAVEHAEEGTGGVLGTLGINWKLFLAQLVNFSIILFILWRWVFKPVAGALEARRQKVEESVAKAEKIETQMREADSEREQKLQQARLDAEEIIKRTASEAEKNKQHTLLAARDEAEKILNKAKQQMTAEKQQMLKEVREEVADLVVMATEKILREKLTDKKDREMIQNVMQEMK</sequence>
<evidence type="ECO:0000256" key="9">
    <source>
        <dbReference type="ARBA" id="ARBA00023136"/>
    </source>
</evidence>
<keyword evidence="4 13" id="KW-0138">CF(0)</keyword>
<dbReference type="InterPro" id="IPR002146">
    <property type="entry name" value="ATP_synth_b/b'su_bac/chlpt"/>
</dbReference>
<evidence type="ECO:0000256" key="1">
    <source>
        <dbReference type="ARBA" id="ARBA00005513"/>
    </source>
</evidence>
<comment type="subcellular location">
    <subcellularLocation>
        <location evidence="13">Cell membrane</location>
        <topology evidence="13">Single-pass membrane protein</topology>
    </subcellularLocation>
    <subcellularLocation>
        <location evidence="12">Endomembrane system</location>
        <topology evidence="12">Single-pass membrane protein</topology>
    </subcellularLocation>
</comment>
<keyword evidence="10 13" id="KW-0066">ATP synthesis</keyword>
<protein>
    <recommendedName>
        <fullName evidence="13">ATP synthase subunit b</fullName>
    </recommendedName>
    <alternativeName>
        <fullName evidence="13">ATP synthase F(0) sector subunit b</fullName>
    </alternativeName>
    <alternativeName>
        <fullName evidence="13">ATPase subunit I</fullName>
    </alternativeName>
    <alternativeName>
        <fullName evidence="13">F-type ATPase subunit b</fullName>
        <shortName evidence="13">F-ATPase subunit b</shortName>
    </alternativeName>
</protein>
<feature type="coiled-coil region" evidence="15">
    <location>
        <begin position="59"/>
        <end position="96"/>
    </location>
</feature>
<keyword evidence="9 13" id="KW-0472">Membrane</keyword>
<dbReference type="GO" id="GO:0046933">
    <property type="term" value="F:proton-transporting ATP synthase activity, rotational mechanism"/>
    <property type="evidence" value="ECO:0007669"/>
    <property type="project" value="UniProtKB-UniRule"/>
</dbReference>
<comment type="subunit">
    <text evidence="13">F-type ATPases have 2 components, F(1) - the catalytic core - and F(0) - the membrane proton channel. F(1) has five subunits: alpha(3), beta(3), gamma(1), delta(1), epsilon(1). F(0) has three main subunits: a(1), b(2) and c(10-14). The alpha and beta chains form an alternating ring which encloses part of the gamma chain. F(1) is attached to F(0) by a central stalk formed by the gamma and epsilon chains, while a peripheral stalk is formed by the delta and b chains.</text>
</comment>
<dbReference type="InterPro" id="IPR005864">
    <property type="entry name" value="ATP_synth_F0_bsu_bac"/>
</dbReference>
<dbReference type="NCBIfam" id="TIGR01144">
    <property type="entry name" value="ATP_synt_b"/>
    <property type="match status" value="1"/>
</dbReference>
<reference evidence="16 17" key="1">
    <citation type="journal article" date="2016" name="Nat. Commun.">
        <title>Thousands of microbial genomes shed light on interconnected biogeochemical processes in an aquifer system.</title>
        <authorList>
            <person name="Anantharaman K."/>
            <person name="Brown C.T."/>
            <person name="Hug L.A."/>
            <person name="Sharon I."/>
            <person name="Castelle C.J."/>
            <person name="Probst A.J."/>
            <person name="Thomas B.C."/>
            <person name="Singh A."/>
            <person name="Wilkins M.J."/>
            <person name="Karaoz U."/>
            <person name="Brodie E.L."/>
            <person name="Williams K.H."/>
            <person name="Hubbard S.S."/>
            <person name="Banfield J.F."/>
        </authorList>
    </citation>
    <scope>NUCLEOTIDE SEQUENCE [LARGE SCALE GENOMIC DNA]</scope>
</reference>
<feature type="transmembrane region" description="Helical" evidence="13">
    <location>
        <begin position="36"/>
        <end position="55"/>
    </location>
</feature>
<keyword evidence="3 13" id="KW-1003">Cell membrane</keyword>
<dbReference type="Proteomes" id="UP000177235">
    <property type="component" value="Unassembled WGS sequence"/>
</dbReference>
<dbReference type="GO" id="GO:0012505">
    <property type="term" value="C:endomembrane system"/>
    <property type="evidence" value="ECO:0007669"/>
    <property type="project" value="UniProtKB-SubCell"/>
</dbReference>
<evidence type="ECO:0000256" key="13">
    <source>
        <dbReference type="HAMAP-Rule" id="MF_01398"/>
    </source>
</evidence>
<comment type="function">
    <text evidence="13">Component of the F(0) channel, it forms part of the peripheral stalk, linking F(1) to F(0).</text>
</comment>
<proteinExistence type="inferred from homology"/>
<keyword evidence="6 13" id="KW-0375">Hydrogen ion transport</keyword>
<keyword evidence="15" id="KW-0175">Coiled coil</keyword>
<evidence type="ECO:0000313" key="17">
    <source>
        <dbReference type="Proteomes" id="UP000177235"/>
    </source>
</evidence>
<gene>
    <name evidence="13" type="primary">atpF</name>
    <name evidence="16" type="ORF">A3J05_01360</name>
</gene>
<keyword evidence="7 13" id="KW-1133">Transmembrane helix</keyword>
<evidence type="ECO:0000256" key="11">
    <source>
        <dbReference type="ARBA" id="ARBA00025198"/>
    </source>
</evidence>
<evidence type="ECO:0000256" key="2">
    <source>
        <dbReference type="ARBA" id="ARBA00022448"/>
    </source>
</evidence>
<evidence type="ECO:0000256" key="4">
    <source>
        <dbReference type="ARBA" id="ARBA00022547"/>
    </source>
</evidence>
<comment type="similarity">
    <text evidence="1 13 14">Belongs to the ATPase B chain family.</text>
</comment>
<accession>A0A1F5QA26</accession>
<evidence type="ECO:0000313" key="16">
    <source>
        <dbReference type="EMBL" id="OGE99069.1"/>
    </source>
</evidence>
<dbReference type="EMBL" id="MFFF01000022">
    <property type="protein sequence ID" value="OGE99069.1"/>
    <property type="molecule type" value="Genomic_DNA"/>
</dbReference>
<keyword evidence="8 13" id="KW-0406">Ion transport</keyword>
<evidence type="ECO:0000256" key="14">
    <source>
        <dbReference type="RuleBase" id="RU003848"/>
    </source>
</evidence>
<dbReference type="PANTHER" id="PTHR33445:SF1">
    <property type="entry name" value="ATP SYNTHASE SUBUNIT B"/>
    <property type="match status" value="1"/>
</dbReference>
<evidence type="ECO:0000256" key="3">
    <source>
        <dbReference type="ARBA" id="ARBA00022475"/>
    </source>
</evidence>
<organism evidence="16 17">
    <name type="scientific">Candidatus Doudnabacteria bacterium RIFCSPLOWO2_02_FULL_48_13</name>
    <dbReference type="NCBI Taxonomy" id="1817845"/>
    <lineage>
        <taxon>Bacteria</taxon>
        <taxon>Candidatus Doudnaibacteriota</taxon>
    </lineage>
</organism>
<comment type="caution">
    <text evidence="16">The sequence shown here is derived from an EMBL/GenBank/DDBJ whole genome shotgun (WGS) entry which is preliminary data.</text>
</comment>
<dbReference type="Pfam" id="PF00430">
    <property type="entry name" value="ATP-synt_B"/>
    <property type="match status" value="1"/>
</dbReference>
<dbReference type="PANTHER" id="PTHR33445">
    <property type="entry name" value="ATP SYNTHASE SUBUNIT B', CHLOROPLASTIC"/>
    <property type="match status" value="1"/>
</dbReference>
<evidence type="ECO:0000256" key="12">
    <source>
        <dbReference type="ARBA" id="ARBA00037847"/>
    </source>
</evidence>